<feature type="compositionally biased region" description="Polar residues" evidence="2">
    <location>
        <begin position="156"/>
        <end position="173"/>
    </location>
</feature>
<dbReference type="InterPro" id="IPR036890">
    <property type="entry name" value="HATPase_C_sf"/>
</dbReference>
<keyword evidence="4" id="KW-0547">Nucleotide-binding</keyword>
<protein>
    <submittedName>
        <fullName evidence="4">ATP-binding protein</fullName>
    </submittedName>
</protein>
<proteinExistence type="predicted"/>
<dbReference type="OrthoDB" id="3211521at2"/>
<organism evidence="4 5">
    <name type="scientific">Candidatus Frankia alpina</name>
    <dbReference type="NCBI Taxonomy" id="2699483"/>
    <lineage>
        <taxon>Bacteria</taxon>
        <taxon>Bacillati</taxon>
        <taxon>Actinomycetota</taxon>
        <taxon>Actinomycetes</taxon>
        <taxon>Frankiales</taxon>
        <taxon>Frankiaceae</taxon>
        <taxon>Frankia</taxon>
    </lineage>
</organism>
<dbReference type="PANTHER" id="PTHR35526:SF3">
    <property type="entry name" value="ANTI-SIGMA-F FACTOR RSBW"/>
    <property type="match status" value="1"/>
</dbReference>
<feature type="compositionally biased region" description="Pro residues" evidence="2">
    <location>
        <begin position="197"/>
        <end position="215"/>
    </location>
</feature>
<evidence type="ECO:0000256" key="1">
    <source>
        <dbReference type="ARBA" id="ARBA00022527"/>
    </source>
</evidence>
<sequence>MSASSVPMAVVRQATSRCPPATHILAELPYLPSAVPQARRVLREGMRMVQLPEDIRGTAELLVSELVTNAVKYGQPPLWLLIEMRPGLIHASVSDTSTVLPQRRAAAPDAEGGRGLLVLDALAGSWGTVTAESGKYLWFDLPVPPVADGDGDGEATVTTSLDGDRTPASTGTANPADPAQVAAGHPHQGRSDGPASPSAPLPSEPPPDKAAPPAAPRAALVSSGLRADGPMATPAAATTSAISQRRSRPGSGRVRSAISGPGVPRWDDGQSDARIITRLF</sequence>
<comment type="caution">
    <text evidence="4">The sequence shown here is derived from an EMBL/GenBank/DDBJ whole genome shotgun (WGS) entry which is preliminary data.</text>
</comment>
<gene>
    <name evidence="4" type="ORF">E7Y31_07275</name>
</gene>
<dbReference type="EMBL" id="SSXH01000119">
    <property type="protein sequence ID" value="THJ75145.1"/>
    <property type="molecule type" value="Genomic_DNA"/>
</dbReference>
<dbReference type="SUPFAM" id="SSF55874">
    <property type="entry name" value="ATPase domain of HSP90 chaperone/DNA topoisomerase II/histidine kinase"/>
    <property type="match status" value="1"/>
</dbReference>
<keyword evidence="1" id="KW-0723">Serine/threonine-protein kinase</keyword>
<dbReference type="Gene3D" id="3.30.565.10">
    <property type="entry name" value="Histidine kinase-like ATPase, C-terminal domain"/>
    <property type="match status" value="1"/>
</dbReference>
<keyword evidence="1" id="KW-0808">Transferase</keyword>
<dbReference type="Pfam" id="PF13581">
    <property type="entry name" value="HATPase_c_2"/>
    <property type="match status" value="1"/>
</dbReference>
<dbReference type="InterPro" id="IPR003594">
    <property type="entry name" value="HATPase_dom"/>
</dbReference>
<dbReference type="GO" id="GO:0004674">
    <property type="term" value="F:protein serine/threonine kinase activity"/>
    <property type="evidence" value="ECO:0007669"/>
    <property type="project" value="UniProtKB-KW"/>
</dbReference>
<dbReference type="AlphaFoldDB" id="A0A4S5ERR2"/>
<dbReference type="Proteomes" id="UP000305282">
    <property type="component" value="Unassembled WGS sequence"/>
</dbReference>
<evidence type="ECO:0000256" key="2">
    <source>
        <dbReference type="SAM" id="MobiDB-lite"/>
    </source>
</evidence>
<evidence type="ECO:0000313" key="5">
    <source>
        <dbReference type="Proteomes" id="UP000305282"/>
    </source>
</evidence>
<dbReference type="GO" id="GO:0005524">
    <property type="term" value="F:ATP binding"/>
    <property type="evidence" value="ECO:0007669"/>
    <property type="project" value="UniProtKB-KW"/>
</dbReference>
<accession>A0A4S5ERR2</accession>
<dbReference type="InterPro" id="IPR050267">
    <property type="entry name" value="Anti-sigma-factor_SerPK"/>
</dbReference>
<feature type="compositionally biased region" description="Low complexity" evidence="2">
    <location>
        <begin position="232"/>
        <end position="256"/>
    </location>
</feature>
<evidence type="ECO:0000259" key="3">
    <source>
        <dbReference type="Pfam" id="PF13581"/>
    </source>
</evidence>
<dbReference type="CDD" id="cd16936">
    <property type="entry name" value="HATPase_RsbW-like"/>
    <property type="match status" value="1"/>
</dbReference>
<keyword evidence="1" id="KW-0418">Kinase</keyword>
<reference evidence="4 5" key="1">
    <citation type="submission" date="2019-04" db="EMBL/GenBank/DDBJ databases">
        <title>Draft genome sequences for three unisolated Alnus-infective Frankia Sp+ strains, AgTrS, AiOr and AvVan, the first sequenced Frankia strains able to sporulate in-planta.</title>
        <authorList>
            <person name="Bethencourt L."/>
            <person name="Vautrin F."/>
            <person name="Taib N."/>
            <person name="Dubost A."/>
            <person name="Castro-Garcia L."/>
            <person name="Imbaud O."/>
            <person name="Abrouk D."/>
            <person name="Fournier P."/>
            <person name="Briolay J."/>
            <person name="Nguyen A."/>
            <person name="Normand P."/>
            <person name="Fernandez M.P."/>
            <person name="Brochier-Armanet C."/>
            <person name="Herrera-Belaroussi A."/>
        </authorList>
    </citation>
    <scope>NUCLEOTIDE SEQUENCE [LARGE SCALE GENOMIC DNA]</scope>
    <source>
        <strain evidence="4 5">AvVan</strain>
    </source>
</reference>
<feature type="domain" description="Histidine kinase/HSP90-like ATPase" evidence="3">
    <location>
        <begin position="29"/>
        <end position="125"/>
    </location>
</feature>
<keyword evidence="4" id="KW-0067">ATP-binding</keyword>
<dbReference type="PANTHER" id="PTHR35526">
    <property type="entry name" value="ANTI-SIGMA-F FACTOR RSBW-RELATED"/>
    <property type="match status" value="1"/>
</dbReference>
<evidence type="ECO:0000313" key="4">
    <source>
        <dbReference type="EMBL" id="THJ75145.1"/>
    </source>
</evidence>
<keyword evidence="5" id="KW-1185">Reference proteome</keyword>
<feature type="region of interest" description="Disordered" evidence="2">
    <location>
        <begin position="149"/>
        <end position="269"/>
    </location>
</feature>
<name>A0A4S5ERR2_9ACTN</name>